<dbReference type="InterPro" id="IPR011527">
    <property type="entry name" value="ABC1_TM_dom"/>
</dbReference>
<dbReference type="Proteomes" id="UP000190229">
    <property type="component" value="Unassembled WGS sequence"/>
</dbReference>
<dbReference type="InterPro" id="IPR036640">
    <property type="entry name" value="ABC1_TM_sf"/>
</dbReference>
<evidence type="ECO:0000256" key="1">
    <source>
        <dbReference type="ARBA" id="ARBA00004651"/>
    </source>
</evidence>
<keyword evidence="3" id="KW-1003">Cell membrane</keyword>
<accession>A0A1V4ETT2</accession>
<dbReference type="AlphaFoldDB" id="A0A1V4ETT2"/>
<keyword evidence="4 9" id="KW-0812">Transmembrane</keyword>
<dbReference type="InterPro" id="IPR003439">
    <property type="entry name" value="ABC_transporter-like_ATP-bd"/>
</dbReference>
<dbReference type="GO" id="GO:0005524">
    <property type="term" value="F:ATP binding"/>
    <property type="evidence" value="ECO:0007669"/>
    <property type="project" value="UniProtKB-KW"/>
</dbReference>
<evidence type="ECO:0000256" key="6">
    <source>
        <dbReference type="ARBA" id="ARBA00022840"/>
    </source>
</evidence>
<dbReference type="FunFam" id="3.40.50.300:FF:000221">
    <property type="entry name" value="Multidrug ABC transporter ATP-binding protein"/>
    <property type="match status" value="1"/>
</dbReference>
<dbReference type="PROSITE" id="PS50929">
    <property type="entry name" value="ABC_TM1F"/>
    <property type="match status" value="1"/>
</dbReference>
<comment type="subcellular location">
    <subcellularLocation>
        <location evidence="1">Cell membrane</location>
        <topology evidence="1">Multi-pass membrane protein</topology>
    </subcellularLocation>
</comment>
<feature type="transmembrane region" description="Helical" evidence="9">
    <location>
        <begin position="277"/>
        <end position="298"/>
    </location>
</feature>
<keyword evidence="8 9" id="KW-0472">Membrane</keyword>
<evidence type="ECO:0000313" key="13">
    <source>
        <dbReference type="Proteomes" id="UP000190229"/>
    </source>
</evidence>
<evidence type="ECO:0000256" key="3">
    <source>
        <dbReference type="ARBA" id="ARBA00022475"/>
    </source>
</evidence>
<gene>
    <name evidence="12" type="ORF">B2M26_05530</name>
</gene>
<evidence type="ECO:0000256" key="9">
    <source>
        <dbReference type="SAM" id="Phobius"/>
    </source>
</evidence>
<dbReference type="InterPro" id="IPR003593">
    <property type="entry name" value="AAA+_ATPase"/>
</dbReference>
<dbReference type="Gene3D" id="3.40.50.300">
    <property type="entry name" value="P-loop containing nucleotide triphosphate hydrolases"/>
    <property type="match status" value="1"/>
</dbReference>
<dbReference type="GO" id="GO:0015421">
    <property type="term" value="F:ABC-type oligopeptide transporter activity"/>
    <property type="evidence" value="ECO:0007669"/>
    <property type="project" value="TreeGrafter"/>
</dbReference>
<keyword evidence="13" id="KW-1185">Reference proteome</keyword>
<dbReference type="GO" id="GO:0016887">
    <property type="term" value="F:ATP hydrolysis activity"/>
    <property type="evidence" value="ECO:0007669"/>
    <property type="project" value="InterPro"/>
</dbReference>
<dbReference type="InterPro" id="IPR039421">
    <property type="entry name" value="Type_1_exporter"/>
</dbReference>
<feature type="transmembrane region" description="Helical" evidence="9">
    <location>
        <begin position="243"/>
        <end position="265"/>
    </location>
</feature>
<dbReference type="FunFam" id="1.20.1560.10:FF:000011">
    <property type="entry name" value="Multidrug ABC transporter ATP-binding protein"/>
    <property type="match status" value="1"/>
</dbReference>
<feature type="transmembrane region" description="Helical" evidence="9">
    <location>
        <begin position="135"/>
        <end position="153"/>
    </location>
</feature>
<keyword evidence="6 12" id="KW-0067">ATP-binding</keyword>
<protein>
    <submittedName>
        <fullName evidence="12">Multidrug ABC transporter ATP-binding protein</fullName>
    </submittedName>
</protein>
<dbReference type="GO" id="GO:0005886">
    <property type="term" value="C:plasma membrane"/>
    <property type="evidence" value="ECO:0007669"/>
    <property type="project" value="UniProtKB-SubCell"/>
</dbReference>
<feature type="transmembrane region" description="Helical" evidence="9">
    <location>
        <begin position="58"/>
        <end position="77"/>
    </location>
</feature>
<dbReference type="Gene3D" id="1.20.1560.10">
    <property type="entry name" value="ABC transporter type 1, transmembrane domain"/>
    <property type="match status" value="1"/>
</dbReference>
<dbReference type="CDD" id="cd18541">
    <property type="entry name" value="ABC_6TM_TmrB_like"/>
    <property type="match status" value="1"/>
</dbReference>
<dbReference type="InterPro" id="IPR027417">
    <property type="entry name" value="P-loop_NTPase"/>
</dbReference>
<name>A0A1V4ETT2_9BACL</name>
<dbReference type="PANTHER" id="PTHR43394:SF1">
    <property type="entry name" value="ATP-BINDING CASSETTE SUB-FAMILY B MEMBER 10, MITOCHONDRIAL"/>
    <property type="match status" value="1"/>
</dbReference>
<dbReference type="PROSITE" id="PS50893">
    <property type="entry name" value="ABC_TRANSPORTER_2"/>
    <property type="match status" value="1"/>
</dbReference>
<evidence type="ECO:0000259" key="10">
    <source>
        <dbReference type="PROSITE" id="PS50893"/>
    </source>
</evidence>
<keyword evidence="7 9" id="KW-1133">Transmembrane helix</keyword>
<evidence type="ECO:0000259" key="11">
    <source>
        <dbReference type="PROSITE" id="PS50929"/>
    </source>
</evidence>
<dbReference type="SUPFAM" id="SSF90123">
    <property type="entry name" value="ABC transporter transmembrane region"/>
    <property type="match status" value="1"/>
</dbReference>
<evidence type="ECO:0000256" key="7">
    <source>
        <dbReference type="ARBA" id="ARBA00022989"/>
    </source>
</evidence>
<dbReference type="SUPFAM" id="SSF52540">
    <property type="entry name" value="P-loop containing nucleoside triphosphate hydrolases"/>
    <property type="match status" value="1"/>
</dbReference>
<dbReference type="PANTHER" id="PTHR43394">
    <property type="entry name" value="ATP-DEPENDENT PERMEASE MDL1, MITOCHONDRIAL"/>
    <property type="match status" value="1"/>
</dbReference>
<reference evidence="12 13" key="1">
    <citation type="submission" date="2017-02" db="EMBL/GenBank/DDBJ databases">
        <title>Draft genome of Acidibacillus ferrooxidans Huett2.</title>
        <authorList>
            <person name="Schopf S."/>
        </authorList>
    </citation>
    <scope>NUCLEOTIDE SEQUENCE [LARGE SCALE GENOMIC DNA]</scope>
    <source>
        <strain evidence="12 13">Huett2</strain>
    </source>
</reference>
<comment type="caution">
    <text evidence="12">The sequence shown here is derived from an EMBL/GenBank/DDBJ whole genome shotgun (WGS) entry which is preliminary data.</text>
</comment>
<evidence type="ECO:0000256" key="4">
    <source>
        <dbReference type="ARBA" id="ARBA00022692"/>
    </source>
</evidence>
<evidence type="ECO:0000256" key="5">
    <source>
        <dbReference type="ARBA" id="ARBA00022741"/>
    </source>
</evidence>
<feature type="transmembrane region" description="Helical" evidence="9">
    <location>
        <begin position="21"/>
        <end position="46"/>
    </location>
</feature>
<feature type="transmembrane region" description="Helical" evidence="9">
    <location>
        <begin position="159"/>
        <end position="178"/>
    </location>
</feature>
<dbReference type="Pfam" id="PF00005">
    <property type="entry name" value="ABC_tran"/>
    <property type="match status" value="1"/>
</dbReference>
<feature type="domain" description="ABC transporter" evidence="10">
    <location>
        <begin position="337"/>
        <end position="572"/>
    </location>
</feature>
<evidence type="ECO:0000256" key="2">
    <source>
        <dbReference type="ARBA" id="ARBA00022448"/>
    </source>
</evidence>
<keyword evidence="5" id="KW-0547">Nucleotide-binding</keyword>
<dbReference type="EMBL" id="MWPS01000016">
    <property type="protein sequence ID" value="OPG16345.1"/>
    <property type="molecule type" value="Genomic_DNA"/>
</dbReference>
<sequence length="584" mass="65595">MGQFRTVRDFLWANRGQYALGLLWIIFVDCLQLIIPKILGSFAQAYANGTLNVSRLGVYAGIFCALGFLVGFSRYRWRMHIFGTSRRLEFELRNRLFSHLETLSTNYFNQHKTGDLMAHATNDVYAVRMALGSGLVMIVDPFFLIVTTVIVMLNTVQGSLVFFSLLPLPILALTVLFFGRVIHRRFILVQDAFSALTDRVQESLAGARVVKTFVQEHAEVQKFVDGNRSYFDRQMALARIQSIYNPLIQIISSISFLIALVYGGVLTIDHRITLGQYISFTSYLGLLTWPIMAIGWVINMLQRGSASMERINRIFDQRPEITDHEMAVEKRELSGEIEIRNLTYTHRGAATPSLKNISIHIPAGGRIAMVGRTGSGKTTLVNLLLRLFDPPPGTIFLDGTDIRQLRLRDIRQAIGYVPQDNFLFSQTIAENIAFGVDEAKQAEIEDAARIADVHDNIVEFPLSYETMLGERGVTLSGGQKQRVSIARALLKNPRILILDDSLSAVDTRTEDRILRGLNRVLSERTSILIAHRISTIKDADLILVLDEGAIVEQGTHEELLSQNGIYAELHRKQQLEDQIASGDA</sequence>
<dbReference type="InterPro" id="IPR017871">
    <property type="entry name" value="ABC_transporter-like_CS"/>
</dbReference>
<dbReference type="RefSeq" id="WP_079290166.1">
    <property type="nucleotide sequence ID" value="NZ_MWPS01000016.1"/>
</dbReference>
<keyword evidence="2" id="KW-0813">Transport</keyword>
<organism evidence="12 13">
    <name type="scientific">Ferroacidibacillus organovorans</name>
    <dbReference type="NCBI Taxonomy" id="1765683"/>
    <lineage>
        <taxon>Bacteria</taxon>
        <taxon>Bacillati</taxon>
        <taxon>Bacillota</taxon>
        <taxon>Bacilli</taxon>
        <taxon>Bacillales</taxon>
        <taxon>Alicyclobacillaceae</taxon>
        <taxon>Ferroacidibacillus</taxon>
    </lineage>
</organism>
<evidence type="ECO:0000313" key="12">
    <source>
        <dbReference type="EMBL" id="OPG16345.1"/>
    </source>
</evidence>
<dbReference type="Pfam" id="PF00664">
    <property type="entry name" value="ABC_membrane"/>
    <property type="match status" value="1"/>
</dbReference>
<dbReference type="PROSITE" id="PS00211">
    <property type="entry name" value="ABC_TRANSPORTER_1"/>
    <property type="match status" value="1"/>
</dbReference>
<evidence type="ECO:0000256" key="8">
    <source>
        <dbReference type="ARBA" id="ARBA00023136"/>
    </source>
</evidence>
<proteinExistence type="predicted"/>
<dbReference type="SMART" id="SM00382">
    <property type="entry name" value="AAA"/>
    <property type="match status" value="1"/>
</dbReference>
<feature type="domain" description="ABC transmembrane type-1" evidence="11">
    <location>
        <begin position="19"/>
        <end position="303"/>
    </location>
</feature>